<dbReference type="Gene3D" id="3.30.710.10">
    <property type="entry name" value="Potassium Channel Kv1.1, Chain A"/>
    <property type="match status" value="1"/>
</dbReference>
<dbReference type="InterPro" id="IPR011333">
    <property type="entry name" value="SKP1/BTB/POZ_sf"/>
</dbReference>
<feature type="region of interest" description="Disordered" evidence="1">
    <location>
        <begin position="1"/>
        <end position="51"/>
    </location>
</feature>
<feature type="compositionally biased region" description="Polar residues" evidence="1">
    <location>
        <begin position="16"/>
        <end position="27"/>
    </location>
</feature>
<dbReference type="PROSITE" id="PS50097">
    <property type="entry name" value="BTB"/>
    <property type="match status" value="1"/>
</dbReference>
<reference evidence="3 4" key="1">
    <citation type="submission" date="2021-08" db="EMBL/GenBank/DDBJ databases">
        <title>Draft Genome Sequence of Phanerochaete sordida strain YK-624.</title>
        <authorList>
            <person name="Mori T."/>
            <person name="Dohra H."/>
            <person name="Suzuki T."/>
            <person name="Kawagishi H."/>
            <person name="Hirai H."/>
        </authorList>
    </citation>
    <scope>NUCLEOTIDE SEQUENCE [LARGE SCALE GENOMIC DNA]</scope>
    <source>
        <strain evidence="3 4">YK-624</strain>
    </source>
</reference>
<evidence type="ECO:0000259" key="2">
    <source>
        <dbReference type="PROSITE" id="PS50097"/>
    </source>
</evidence>
<dbReference type="AlphaFoldDB" id="A0A9P3LDA2"/>
<evidence type="ECO:0000256" key="1">
    <source>
        <dbReference type="SAM" id="MobiDB-lite"/>
    </source>
</evidence>
<organism evidence="3 4">
    <name type="scientific">Phanerochaete sordida</name>
    <dbReference type="NCBI Taxonomy" id="48140"/>
    <lineage>
        <taxon>Eukaryota</taxon>
        <taxon>Fungi</taxon>
        <taxon>Dikarya</taxon>
        <taxon>Basidiomycota</taxon>
        <taxon>Agaricomycotina</taxon>
        <taxon>Agaricomycetes</taxon>
        <taxon>Polyporales</taxon>
        <taxon>Phanerochaetaceae</taxon>
        <taxon>Phanerochaete</taxon>
    </lineage>
</organism>
<keyword evidence="4" id="KW-1185">Reference proteome</keyword>
<gene>
    <name evidence="3" type="ORF">PsYK624_065150</name>
</gene>
<dbReference type="EMBL" id="BPQB01000016">
    <property type="protein sequence ID" value="GJE90384.1"/>
    <property type="molecule type" value="Genomic_DNA"/>
</dbReference>
<dbReference type="Pfam" id="PF00651">
    <property type="entry name" value="BTB"/>
    <property type="match status" value="1"/>
</dbReference>
<feature type="compositionally biased region" description="Basic and acidic residues" evidence="1">
    <location>
        <begin position="40"/>
        <end position="51"/>
    </location>
</feature>
<accession>A0A9P3LDA2</accession>
<sequence length="362" mass="40255">MSDPGSAEMSDFEQVADNSETATSTQNSERDTPPSATDGTSKEDDNAIHPHSEMFFDDGNIMLVAEKTSYKVHRSVLSRKSALFKDLLSLPQPDSEEKLDGLPMVRLLDAAEDITMLLDAIYNGAKYRYRDDETPGWAVVRRLLDLGTKYQVEELREEAVHQLNARYPRKIADWDYTCRTDSDTAATVVVSYPIEEDVVIANAARTMGLPDIHLAALYGCCSLSPEVLVRGRAAGDDAGAPAERLCEDDLVACLQGKENLLVVARADVRMKLFAAEEHPEGCRTAEACAGRTEKLLAQYCTAEARPRRLYDPLRPDDEEIERHCAEAGLCHECVKFFLARHAQLRQNVRNNLATYISVNKAN</sequence>
<name>A0A9P3LDA2_9APHY</name>
<dbReference type="Proteomes" id="UP000703269">
    <property type="component" value="Unassembled WGS sequence"/>
</dbReference>
<dbReference type="CDD" id="cd18186">
    <property type="entry name" value="BTB_POZ_ZBTB_KLHL-like"/>
    <property type="match status" value="1"/>
</dbReference>
<dbReference type="SUPFAM" id="SSF54695">
    <property type="entry name" value="POZ domain"/>
    <property type="match status" value="1"/>
</dbReference>
<comment type="caution">
    <text evidence="3">The sequence shown here is derived from an EMBL/GenBank/DDBJ whole genome shotgun (WGS) entry which is preliminary data.</text>
</comment>
<dbReference type="OrthoDB" id="3036049at2759"/>
<protein>
    <recommendedName>
        <fullName evidence="2">BTB domain-containing protein</fullName>
    </recommendedName>
</protein>
<proteinExistence type="predicted"/>
<evidence type="ECO:0000313" key="4">
    <source>
        <dbReference type="Proteomes" id="UP000703269"/>
    </source>
</evidence>
<evidence type="ECO:0000313" key="3">
    <source>
        <dbReference type="EMBL" id="GJE90384.1"/>
    </source>
</evidence>
<dbReference type="InterPro" id="IPR000210">
    <property type="entry name" value="BTB/POZ_dom"/>
</dbReference>
<feature type="domain" description="BTB" evidence="2">
    <location>
        <begin position="59"/>
        <end position="124"/>
    </location>
</feature>